<evidence type="ECO:0000313" key="2">
    <source>
        <dbReference type="EMBL" id="CAA9465566.1"/>
    </source>
</evidence>
<feature type="non-terminal residue" evidence="2">
    <location>
        <position position="1"/>
    </location>
</feature>
<feature type="non-terminal residue" evidence="2">
    <location>
        <position position="149"/>
    </location>
</feature>
<protein>
    <submittedName>
        <fullName evidence="2">Uncharacterized protein</fullName>
    </submittedName>
</protein>
<accession>A0A6J4RCW3</accession>
<proteinExistence type="predicted"/>
<gene>
    <name evidence="2" type="ORF">AVDCRST_MAG38-660</name>
</gene>
<reference evidence="2" key="1">
    <citation type="submission" date="2020-02" db="EMBL/GenBank/DDBJ databases">
        <authorList>
            <person name="Meier V. D."/>
        </authorList>
    </citation>
    <scope>NUCLEOTIDE SEQUENCE</scope>
    <source>
        <strain evidence="2">AVDCRST_MAG38</strain>
    </source>
</reference>
<feature type="compositionally biased region" description="Basic residues" evidence="1">
    <location>
        <begin position="127"/>
        <end position="141"/>
    </location>
</feature>
<feature type="compositionally biased region" description="Basic residues" evidence="1">
    <location>
        <begin position="41"/>
        <end position="57"/>
    </location>
</feature>
<feature type="region of interest" description="Disordered" evidence="1">
    <location>
        <begin position="1"/>
        <end position="149"/>
    </location>
</feature>
<feature type="compositionally biased region" description="Basic and acidic residues" evidence="1">
    <location>
        <begin position="113"/>
        <end position="126"/>
    </location>
</feature>
<name>A0A6J4RCW3_9ACTN</name>
<dbReference type="AlphaFoldDB" id="A0A6J4RCW3"/>
<sequence>GDRARLRHAIERRAGAGAPGLRRGRSADDARVAPRLPTRADRRRHHLGGARRPRRRVGSAAAAGHRRGGARLGDRRRPGGRHGAGAAGRPAGALPGGQRAGRGLRRAQRRQCRLADARGRPSADHRRATRRAGGHRRRRPALRGGEPVV</sequence>
<organism evidence="2">
    <name type="scientific">uncultured Solirubrobacteraceae bacterium</name>
    <dbReference type="NCBI Taxonomy" id="1162706"/>
    <lineage>
        <taxon>Bacteria</taxon>
        <taxon>Bacillati</taxon>
        <taxon>Actinomycetota</taxon>
        <taxon>Thermoleophilia</taxon>
        <taxon>Solirubrobacterales</taxon>
        <taxon>Solirubrobacteraceae</taxon>
        <taxon>environmental samples</taxon>
    </lineage>
</organism>
<feature type="compositionally biased region" description="Basic residues" evidence="1">
    <location>
        <begin position="102"/>
        <end position="112"/>
    </location>
</feature>
<feature type="compositionally biased region" description="Basic and acidic residues" evidence="1">
    <location>
        <begin position="1"/>
        <end position="14"/>
    </location>
</feature>
<evidence type="ECO:0000256" key="1">
    <source>
        <dbReference type="SAM" id="MobiDB-lite"/>
    </source>
</evidence>
<dbReference type="EMBL" id="CADCVJ010000043">
    <property type="protein sequence ID" value="CAA9465566.1"/>
    <property type="molecule type" value="Genomic_DNA"/>
</dbReference>